<dbReference type="InterPro" id="IPR000485">
    <property type="entry name" value="AsnC-type_HTH_dom"/>
</dbReference>
<dbReference type="GO" id="GO:0043565">
    <property type="term" value="F:sequence-specific DNA binding"/>
    <property type="evidence" value="ECO:0007669"/>
    <property type="project" value="InterPro"/>
</dbReference>
<evidence type="ECO:0000256" key="2">
    <source>
        <dbReference type="ARBA" id="ARBA00023125"/>
    </source>
</evidence>
<dbReference type="SUPFAM" id="SSF54909">
    <property type="entry name" value="Dimeric alpha+beta barrel"/>
    <property type="match status" value="1"/>
</dbReference>
<protein>
    <submittedName>
        <fullName evidence="7">Lrp/AsnC family transcriptional regulator</fullName>
    </submittedName>
</protein>
<evidence type="ECO:0000259" key="4">
    <source>
        <dbReference type="Pfam" id="PF01037"/>
    </source>
</evidence>
<organism evidence="7 8">
    <name type="scientific">Mycetocola tolaasinivorans</name>
    <dbReference type="NCBI Taxonomy" id="76635"/>
    <lineage>
        <taxon>Bacteria</taxon>
        <taxon>Bacillati</taxon>
        <taxon>Actinomycetota</taxon>
        <taxon>Actinomycetes</taxon>
        <taxon>Micrococcales</taxon>
        <taxon>Microbacteriaceae</taxon>
        <taxon>Mycetocola</taxon>
    </lineage>
</organism>
<dbReference type="Pfam" id="PF13404">
    <property type="entry name" value="HTH_AsnC-type"/>
    <property type="match status" value="1"/>
</dbReference>
<keyword evidence="1" id="KW-0805">Transcription regulation</keyword>
<dbReference type="Gene3D" id="1.10.10.10">
    <property type="entry name" value="Winged helix-like DNA-binding domain superfamily/Winged helix DNA-binding domain"/>
    <property type="match status" value="2"/>
</dbReference>
<dbReference type="Pfam" id="PF09339">
    <property type="entry name" value="HTH_IclR"/>
    <property type="match status" value="1"/>
</dbReference>
<reference evidence="7 8" key="1">
    <citation type="submission" date="2018-10" db="EMBL/GenBank/DDBJ databases">
        <authorList>
            <person name="Li J."/>
        </authorList>
    </citation>
    <scope>NUCLEOTIDE SEQUENCE [LARGE SCALE GENOMIC DNA]</scope>
    <source>
        <strain evidence="7 8">IF 016277</strain>
    </source>
</reference>
<dbReference type="InterPro" id="IPR011008">
    <property type="entry name" value="Dimeric_a/b-barrel"/>
</dbReference>
<dbReference type="GO" id="GO:0006355">
    <property type="term" value="P:regulation of DNA-templated transcription"/>
    <property type="evidence" value="ECO:0007669"/>
    <property type="project" value="InterPro"/>
</dbReference>
<evidence type="ECO:0000313" key="7">
    <source>
        <dbReference type="EMBL" id="RLP72775.1"/>
    </source>
</evidence>
<comment type="caution">
    <text evidence="7">The sequence shown here is derived from an EMBL/GenBank/DDBJ whole genome shotgun (WGS) entry which is preliminary data.</text>
</comment>
<dbReference type="InterPro" id="IPR019887">
    <property type="entry name" value="Tscrpt_reg_AsnC/Lrp_C"/>
</dbReference>
<keyword evidence="3" id="KW-0804">Transcription</keyword>
<dbReference type="GO" id="GO:0043200">
    <property type="term" value="P:response to amino acid"/>
    <property type="evidence" value="ECO:0007669"/>
    <property type="project" value="TreeGrafter"/>
</dbReference>
<keyword evidence="2" id="KW-0238">DNA-binding</keyword>
<proteinExistence type="predicted"/>
<dbReference type="SMART" id="SM00344">
    <property type="entry name" value="HTH_ASNC"/>
    <property type="match status" value="1"/>
</dbReference>
<dbReference type="InterPro" id="IPR019888">
    <property type="entry name" value="Tscrpt_reg_AsnC-like"/>
</dbReference>
<dbReference type="AlphaFoldDB" id="A0A3L6ZYI7"/>
<dbReference type="Proteomes" id="UP000272503">
    <property type="component" value="Unassembled WGS sequence"/>
</dbReference>
<dbReference type="InterPro" id="IPR036390">
    <property type="entry name" value="WH_DNA-bd_sf"/>
</dbReference>
<evidence type="ECO:0000313" key="8">
    <source>
        <dbReference type="Proteomes" id="UP000272503"/>
    </source>
</evidence>
<dbReference type="GO" id="GO:0005829">
    <property type="term" value="C:cytosol"/>
    <property type="evidence" value="ECO:0007669"/>
    <property type="project" value="TreeGrafter"/>
</dbReference>
<feature type="domain" description="HTH iclR-type" evidence="5">
    <location>
        <begin position="179"/>
        <end position="222"/>
    </location>
</feature>
<evidence type="ECO:0000256" key="3">
    <source>
        <dbReference type="ARBA" id="ARBA00023163"/>
    </source>
</evidence>
<evidence type="ECO:0000259" key="6">
    <source>
        <dbReference type="Pfam" id="PF13404"/>
    </source>
</evidence>
<feature type="domain" description="HTH asnC-type" evidence="6">
    <location>
        <begin position="9"/>
        <end position="49"/>
    </location>
</feature>
<dbReference type="InterPro" id="IPR036388">
    <property type="entry name" value="WH-like_DNA-bd_sf"/>
</dbReference>
<dbReference type="InterPro" id="IPR005471">
    <property type="entry name" value="Tscrpt_reg_IclR_N"/>
</dbReference>
<name>A0A3L6ZYI7_9MICO</name>
<evidence type="ECO:0000256" key="1">
    <source>
        <dbReference type="ARBA" id="ARBA00023015"/>
    </source>
</evidence>
<dbReference type="Gene3D" id="3.30.70.920">
    <property type="match status" value="1"/>
</dbReference>
<dbReference type="SUPFAM" id="SSF46785">
    <property type="entry name" value="Winged helix' DNA-binding domain"/>
    <property type="match status" value="1"/>
</dbReference>
<feature type="domain" description="Transcription regulator AsnC/Lrp ligand binding" evidence="4">
    <location>
        <begin position="240"/>
        <end position="305"/>
    </location>
</feature>
<sequence length="318" mass="34701">MSNMSEVELDGTDRRIIAALQCDPRATVEHLAGVLTLGTRPLRRRLNHLLDSGAVRVVARTPQPARVALMLRIRILSGRLEQLSRALARRTDIAYIDASIGGDELAAVLITESDTAGRLITRQLPETGAIAAVEAHPILHVFSEAKDWRLDALSDHERSALTLPQHPRVEGQPVGERDAAIIDALTLQPRASATWVADRVQAPVSTVRRRLTTLRNTGQLAYEVSVDPARLGLPIDVNFWIRLPPQHLDDVGRALATHPAVHGTLALAGTFSLNVAAWFADLGALYHFMTTVLAEYPIDQIEPIIVGSAIKRPGRHAV</sequence>
<dbReference type="Pfam" id="PF01037">
    <property type="entry name" value="AsnC_trans_reg"/>
    <property type="match status" value="1"/>
</dbReference>
<dbReference type="PANTHER" id="PTHR30154">
    <property type="entry name" value="LEUCINE-RESPONSIVE REGULATORY PROTEIN"/>
    <property type="match status" value="1"/>
</dbReference>
<gene>
    <name evidence="7" type="ORF">D9V32_15115</name>
</gene>
<dbReference type="EMBL" id="RCUX01000016">
    <property type="protein sequence ID" value="RLP72775.1"/>
    <property type="molecule type" value="Genomic_DNA"/>
</dbReference>
<evidence type="ECO:0000259" key="5">
    <source>
        <dbReference type="Pfam" id="PF09339"/>
    </source>
</evidence>
<keyword evidence="8" id="KW-1185">Reference proteome</keyword>
<dbReference type="OrthoDB" id="4050641at2"/>
<accession>A0A3L6ZYI7</accession>
<dbReference type="PANTHER" id="PTHR30154:SF34">
    <property type="entry name" value="TRANSCRIPTIONAL REGULATOR AZLB"/>
    <property type="match status" value="1"/>
</dbReference>